<gene>
    <name evidence="1" type="ORF">BDN72DRAFT_832017</name>
</gene>
<reference evidence="1 2" key="1">
    <citation type="journal article" date="2019" name="Nat. Ecol. Evol.">
        <title>Megaphylogeny resolves global patterns of mushroom evolution.</title>
        <authorList>
            <person name="Varga T."/>
            <person name="Krizsan K."/>
            <person name="Foldi C."/>
            <person name="Dima B."/>
            <person name="Sanchez-Garcia M."/>
            <person name="Sanchez-Ramirez S."/>
            <person name="Szollosi G.J."/>
            <person name="Szarkandi J.G."/>
            <person name="Papp V."/>
            <person name="Albert L."/>
            <person name="Andreopoulos W."/>
            <person name="Angelini C."/>
            <person name="Antonin V."/>
            <person name="Barry K.W."/>
            <person name="Bougher N.L."/>
            <person name="Buchanan P."/>
            <person name="Buyck B."/>
            <person name="Bense V."/>
            <person name="Catcheside P."/>
            <person name="Chovatia M."/>
            <person name="Cooper J."/>
            <person name="Damon W."/>
            <person name="Desjardin D."/>
            <person name="Finy P."/>
            <person name="Geml J."/>
            <person name="Haridas S."/>
            <person name="Hughes K."/>
            <person name="Justo A."/>
            <person name="Karasinski D."/>
            <person name="Kautmanova I."/>
            <person name="Kiss B."/>
            <person name="Kocsube S."/>
            <person name="Kotiranta H."/>
            <person name="LaButti K.M."/>
            <person name="Lechner B.E."/>
            <person name="Liimatainen K."/>
            <person name="Lipzen A."/>
            <person name="Lukacs Z."/>
            <person name="Mihaltcheva S."/>
            <person name="Morgado L.N."/>
            <person name="Niskanen T."/>
            <person name="Noordeloos M.E."/>
            <person name="Ohm R.A."/>
            <person name="Ortiz-Santana B."/>
            <person name="Ovrebo C."/>
            <person name="Racz N."/>
            <person name="Riley R."/>
            <person name="Savchenko A."/>
            <person name="Shiryaev A."/>
            <person name="Soop K."/>
            <person name="Spirin V."/>
            <person name="Szebenyi C."/>
            <person name="Tomsovsky M."/>
            <person name="Tulloss R.E."/>
            <person name="Uehling J."/>
            <person name="Grigoriev I.V."/>
            <person name="Vagvolgyi C."/>
            <person name="Papp T."/>
            <person name="Martin F.M."/>
            <person name="Miettinen O."/>
            <person name="Hibbett D.S."/>
            <person name="Nagy L.G."/>
        </authorList>
    </citation>
    <scope>NUCLEOTIDE SEQUENCE [LARGE SCALE GENOMIC DNA]</scope>
    <source>
        <strain evidence="1 2">NL-1719</strain>
    </source>
</reference>
<accession>A0ACD3BCU5</accession>
<proteinExistence type="predicted"/>
<name>A0ACD3BCU5_9AGAR</name>
<dbReference type="Proteomes" id="UP000308600">
    <property type="component" value="Unassembled WGS sequence"/>
</dbReference>
<organism evidence="1 2">
    <name type="scientific">Pluteus cervinus</name>
    <dbReference type="NCBI Taxonomy" id="181527"/>
    <lineage>
        <taxon>Eukaryota</taxon>
        <taxon>Fungi</taxon>
        <taxon>Dikarya</taxon>
        <taxon>Basidiomycota</taxon>
        <taxon>Agaricomycotina</taxon>
        <taxon>Agaricomycetes</taxon>
        <taxon>Agaricomycetidae</taxon>
        <taxon>Agaricales</taxon>
        <taxon>Pluteineae</taxon>
        <taxon>Pluteaceae</taxon>
        <taxon>Pluteus</taxon>
    </lineage>
</organism>
<protein>
    <submittedName>
        <fullName evidence="1">Uncharacterized protein</fullName>
    </submittedName>
</protein>
<evidence type="ECO:0000313" key="1">
    <source>
        <dbReference type="EMBL" id="TFK75675.1"/>
    </source>
</evidence>
<dbReference type="EMBL" id="ML208262">
    <property type="protein sequence ID" value="TFK75675.1"/>
    <property type="molecule type" value="Genomic_DNA"/>
</dbReference>
<sequence>MQPTTFRCPPPSPLSLALIYKTPPLAGNYSSVAVQTQMTDLSDSLLHRKLLEAAQSHINSGTFTWVIPPLTRPSWKAALCSNKSLREVYAMQGIAQLKSALGAELRSRYPNRSWNFYCSIRDALLSDSVCSALMINQGATHADAKAGDASVAEGFATILGVFSEEQGFQNLGRWMKKTYSGLFDALQIAFDSLSDEAKKAKREREGQDNEQDANQGGKRARTATPLTPVNVNIPQITPIRPNRNGEGLKTPASCSNVVCDPRRPPQVRSCDLALQSNRQASHRNSS</sequence>
<keyword evidence="2" id="KW-1185">Reference proteome</keyword>
<evidence type="ECO:0000313" key="2">
    <source>
        <dbReference type="Proteomes" id="UP000308600"/>
    </source>
</evidence>